<gene>
    <name evidence="2" type="ORF">H4B97_11355</name>
</gene>
<reference evidence="2 3" key="1">
    <citation type="submission" date="2020-07" db="EMBL/GenBank/DDBJ databases">
        <title>Diversity of carbapenemase encoding genes among Pseudomonas putida group clinical isolates in a tertiary Brazilian hospital.</title>
        <authorList>
            <person name="Alberto-Lei F."/>
            <person name="Nodari C.S."/>
            <person name="Streling A.P."/>
            <person name="Paulino J.T."/>
            <person name="Bessa-Neto F.O."/>
            <person name="Cayo R."/>
            <person name="Gales A.C."/>
        </authorList>
    </citation>
    <scope>NUCLEOTIDE SEQUENCE [LARGE SCALE GENOMIC DNA]</scope>
    <source>
        <strain evidence="2 3">12273</strain>
    </source>
</reference>
<name>A0A7W2LLE9_9PSED</name>
<evidence type="ECO:0000313" key="3">
    <source>
        <dbReference type="Proteomes" id="UP000590738"/>
    </source>
</evidence>
<protein>
    <submittedName>
        <fullName evidence="2">Zinc-binding dehydrogenase</fullName>
    </submittedName>
</protein>
<comment type="caution">
    <text evidence="2">The sequence shown here is derived from an EMBL/GenBank/DDBJ whole genome shotgun (WGS) entry which is preliminary data.</text>
</comment>
<dbReference type="AlphaFoldDB" id="A0A7W2LLE9"/>
<evidence type="ECO:0000256" key="1">
    <source>
        <dbReference type="SAM" id="MobiDB-lite"/>
    </source>
</evidence>
<sequence length="68" mass="7427">MPGARPHRPPDRPASRQSGSRAQVWPLLGEGRCLPILHSTFPLAQASQAHQLMESSKHIGKIILEIAP</sequence>
<proteinExistence type="predicted"/>
<dbReference type="EMBL" id="JACGCZ010000015">
    <property type="protein sequence ID" value="MBA6143058.1"/>
    <property type="molecule type" value="Genomic_DNA"/>
</dbReference>
<evidence type="ECO:0000313" key="2">
    <source>
        <dbReference type="EMBL" id="MBA6143058.1"/>
    </source>
</evidence>
<accession>A0A7W2LLE9</accession>
<dbReference type="Proteomes" id="UP000590738">
    <property type="component" value="Unassembled WGS sequence"/>
</dbReference>
<dbReference type="Pfam" id="PF13602">
    <property type="entry name" value="ADH_zinc_N_2"/>
    <property type="match status" value="1"/>
</dbReference>
<dbReference type="Gene3D" id="3.90.180.10">
    <property type="entry name" value="Medium-chain alcohol dehydrogenases, catalytic domain"/>
    <property type="match status" value="1"/>
</dbReference>
<feature type="region of interest" description="Disordered" evidence="1">
    <location>
        <begin position="1"/>
        <end position="22"/>
    </location>
</feature>
<dbReference type="RefSeq" id="WP_080709183.1">
    <property type="nucleotide sequence ID" value="NZ_BQHP01000015.1"/>
</dbReference>
<organism evidence="2 3">
    <name type="scientific">Pseudomonas juntendi</name>
    <dbReference type="NCBI Taxonomy" id="2666183"/>
    <lineage>
        <taxon>Bacteria</taxon>
        <taxon>Pseudomonadati</taxon>
        <taxon>Pseudomonadota</taxon>
        <taxon>Gammaproteobacteria</taxon>
        <taxon>Pseudomonadales</taxon>
        <taxon>Pseudomonadaceae</taxon>
        <taxon>Pseudomonas</taxon>
    </lineage>
</organism>